<dbReference type="OrthoDB" id="10592635at2759"/>
<keyword evidence="1" id="KW-1133">Transmembrane helix</keyword>
<evidence type="ECO:0000256" key="1">
    <source>
        <dbReference type="SAM" id="Phobius"/>
    </source>
</evidence>
<accession>A2DCB6</accession>
<feature type="transmembrane region" description="Helical" evidence="1">
    <location>
        <begin position="61"/>
        <end position="82"/>
    </location>
</feature>
<name>A2DCB6_TRIV3</name>
<dbReference type="Proteomes" id="UP000001542">
    <property type="component" value="Unassembled WGS sequence"/>
</dbReference>
<reference evidence="2" key="2">
    <citation type="journal article" date="2007" name="Science">
        <title>Draft genome sequence of the sexually transmitted pathogen Trichomonas vaginalis.</title>
        <authorList>
            <person name="Carlton J.M."/>
            <person name="Hirt R.P."/>
            <person name="Silva J.C."/>
            <person name="Delcher A.L."/>
            <person name="Schatz M."/>
            <person name="Zhao Q."/>
            <person name="Wortman J.R."/>
            <person name="Bidwell S.L."/>
            <person name="Alsmark U.C.M."/>
            <person name="Besteiro S."/>
            <person name="Sicheritz-Ponten T."/>
            <person name="Noel C.J."/>
            <person name="Dacks J.B."/>
            <person name="Foster P.G."/>
            <person name="Simillion C."/>
            <person name="Van de Peer Y."/>
            <person name="Miranda-Saavedra D."/>
            <person name="Barton G.J."/>
            <person name="Westrop G.D."/>
            <person name="Mueller S."/>
            <person name="Dessi D."/>
            <person name="Fiori P.L."/>
            <person name="Ren Q."/>
            <person name="Paulsen I."/>
            <person name="Zhang H."/>
            <person name="Bastida-Corcuera F.D."/>
            <person name="Simoes-Barbosa A."/>
            <person name="Brown M.T."/>
            <person name="Hayes R.D."/>
            <person name="Mukherjee M."/>
            <person name="Okumura C.Y."/>
            <person name="Schneider R."/>
            <person name="Smith A.J."/>
            <person name="Vanacova S."/>
            <person name="Villalvazo M."/>
            <person name="Haas B.J."/>
            <person name="Pertea M."/>
            <person name="Feldblyum T.V."/>
            <person name="Utterback T.R."/>
            <person name="Shu C.L."/>
            <person name="Osoegawa K."/>
            <person name="de Jong P.J."/>
            <person name="Hrdy I."/>
            <person name="Horvathova L."/>
            <person name="Zubacova Z."/>
            <person name="Dolezal P."/>
            <person name="Malik S.B."/>
            <person name="Logsdon J.M. Jr."/>
            <person name="Henze K."/>
            <person name="Gupta A."/>
            <person name="Wang C.C."/>
            <person name="Dunne R.L."/>
            <person name="Upcroft J.A."/>
            <person name="Upcroft P."/>
            <person name="White O."/>
            <person name="Salzberg S.L."/>
            <person name="Tang P."/>
            <person name="Chiu C.-H."/>
            <person name="Lee Y.-S."/>
            <person name="Embley T.M."/>
            <person name="Coombs G.H."/>
            <person name="Mottram J.C."/>
            <person name="Tachezy J."/>
            <person name="Fraser-Liggett C.M."/>
            <person name="Johnson P.J."/>
        </authorList>
    </citation>
    <scope>NUCLEOTIDE SEQUENCE [LARGE SCALE GENOMIC DNA]</scope>
    <source>
        <strain evidence="2">G3</strain>
    </source>
</reference>
<dbReference type="VEuPathDB" id="TrichDB:TVAGG3_0957720"/>
<keyword evidence="1" id="KW-0812">Transmembrane</keyword>
<feature type="transmembrane region" description="Helical" evidence="1">
    <location>
        <begin position="163"/>
        <end position="185"/>
    </location>
</feature>
<feature type="transmembrane region" description="Helical" evidence="1">
    <location>
        <begin position="28"/>
        <end position="49"/>
    </location>
</feature>
<dbReference type="InParanoid" id="A2DCB6"/>
<sequence>MGILNWIIFWNDNRSHSIIYHAVRQVSIISLFIFAVLFLPSFPTIYLLSLSLIEYTRKCSGICLVTLYIFFLFVTWFTGFLIQPFEDHLHPRITVLDLLRGAMYVMAVVFDRLTTKRFGIVSNITLFSFPIFLTCSAEFIAVIDHLGTSIHVSSFCNTFSDFTFLPLRFIGPSGVAFAVGFFASYTSMWRVARYLGRRKFRIHMRVFPIIIVAVVVFNFFFVRSETPAKAVVIENFNNTDVSKIRKLIKKVKSNPEFIIIDMPITGDISLLLSLKSKSLLTFCHSSNKTDTLYVVTSNGTTQFPLVHHQKSKVPFLYKMQEILVLNTTLGRTAFLVGRDILFAEFFASQPVDMIISFGASEYDEKAGLMTRVGSIISSTTGAYHFHTSGYSKTYLFKGNGHLAFTANPDKKEVREFNIYASENKILIGGNKLIFFAFFFHVLGSLWIILNFLPYLYVRNITQLPRGVVMTIQDSTM</sequence>
<dbReference type="VEuPathDB" id="TrichDB:TVAG_249130"/>
<evidence type="ECO:0000313" key="3">
    <source>
        <dbReference type="Proteomes" id="UP000001542"/>
    </source>
</evidence>
<proteinExistence type="predicted"/>
<evidence type="ECO:0000313" key="2">
    <source>
        <dbReference type="EMBL" id="EAY21853.1"/>
    </source>
</evidence>
<dbReference type="AlphaFoldDB" id="A2DCB6"/>
<evidence type="ECO:0008006" key="4">
    <source>
        <dbReference type="Google" id="ProtNLM"/>
    </source>
</evidence>
<organism evidence="2 3">
    <name type="scientific">Trichomonas vaginalis (strain ATCC PRA-98 / G3)</name>
    <dbReference type="NCBI Taxonomy" id="412133"/>
    <lineage>
        <taxon>Eukaryota</taxon>
        <taxon>Metamonada</taxon>
        <taxon>Parabasalia</taxon>
        <taxon>Trichomonadida</taxon>
        <taxon>Trichomonadidae</taxon>
        <taxon>Trichomonas</taxon>
    </lineage>
</organism>
<feature type="transmembrane region" description="Helical" evidence="1">
    <location>
        <begin position="432"/>
        <end position="457"/>
    </location>
</feature>
<keyword evidence="3" id="KW-1185">Reference proteome</keyword>
<feature type="transmembrane region" description="Helical" evidence="1">
    <location>
        <begin position="94"/>
        <end position="113"/>
    </location>
</feature>
<feature type="transmembrane region" description="Helical" evidence="1">
    <location>
        <begin position="206"/>
        <end position="222"/>
    </location>
</feature>
<dbReference type="RefSeq" id="XP_001582839.1">
    <property type="nucleotide sequence ID" value="XM_001582789.1"/>
</dbReference>
<protein>
    <recommendedName>
        <fullName evidence="4">Transmembrane protein</fullName>
    </recommendedName>
</protein>
<dbReference type="EMBL" id="DS113187">
    <property type="protein sequence ID" value="EAY21853.1"/>
    <property type="molecule type" value="Genomic_DNA"/>
</dbReference>
<dbReference type="KEGG" id="tva:5467389"/>
<gene>
    <name evidence="2" type="ORF">TVAG_249130</name>
</gene>
<reference evidence="2" key="1">
    <citation type="submission" date="2006-10" db="EMBL/GenBank/DDBJ databases">
        <authorList>
            <person name="Amadeo P."/>
            <person name="Zhao Q."/>
            <person name="Wortman J."/>
            <person name="Fraser-Liggett C."/>
            <person name="Carlton J."/>
        </authorList>
    </citation>
    <scope>NUCLEOTIDE SEQUENCE</scope>
    <source>
        <strain evidence="2">G3</strain>
    </source>
</reference>
<feature type="transmembrane region" description="Helical" evidence="1">
    <location>
        <begin position="120"/>
        <end position="143"/>
    </location>
</feature>
<keyword evidence="1" id="KW-0472">Membrane</keyword>